<reference evidence="3" key="1">
    <citation type="submission" date="2018-02" db="EMBL/GenBank/DDBJ databases">
        <title>Genome sequence of Desulfocucumis palustris strain NAW-5.</title>
        <authorList>
            <person name="Watanabe M."/>
            <person name="Kojima H."/>
            <person name="Fukui M."/>
        </authorList>
    </citation>
    <scope>NUCLEOTIDE SEQUENCE [LARGE SCALE GENOMIC DNA]</scope>
    <source>
        <strain evidence="3">NAW-5</strain>
    </source>
</reference>
<evidence type="ECO:0000256" key="1">
    <source>
        <dbReference type="SAM" id="Phobius"/>
    </source>
</evidence>
<proteinExistence type="predicted"/>
<organism evidence="2 3">
    <name type="scientific">Desulfocucumis palustris</name>
    <dbReference type="NCBI Taxonomy" id="1898651"/>
    <lineage>
        <taxon>Bacteria</taxon>
        <taxon>Bacillati</taxon>
        <taxon>Bacillota</taxon>
        <taxon>Clostridia</taxon>
        <taxon>Eubacteriales</taxon>
        <taxon>Desulfocucumaceae</taxon>
        <taxon>Desulfocucumis</taxon>
    </lineage>
</organism>
<comment type="caution">
    <text evidence="2">The sequence shown here is derived from an EMBL/GenBank/DDBJ whole genome shotgun (WGS) entry which is preliminary data.</text>
</comment>
<feature type="transmembrane region" description="Helical" evidence="1">
    <location>
        <begin position="20"/>
        <end position="42"/>
    </location>
</feature>
<dbReference type="RefSeq" id="WP_165792153.1">
    <property type="nucleotide sequence ID" value="NZ_BFAV01000145.1"/>
</dbReference>
<accession>A0A2L2XEQ2</accession>
<evidence type="ECO:0000313" key="2">
    <source>
        <dbReference type="EMBL" id="GBF34640.1"/>
    </source>
</evidence>
<name>A0A2L2XEQ2_9FIRM</name>
<keyword evidence="3" id="KW-1185">Reference proteome</keyword>
<dbReference type="Proteomes" id="UP000239549">
    <property type="component" value="Unassembled WGS sequence"/>
</dbReference>
<keyword evidence="1" id="KW-1133">Transmembrane helix</keyword>
<dbReference type="AlphaFoldDB" id="A0A2L2XEQ2"/>
<gene>
    <name evidence="2" type="ORF">DCCM_3760</name>
</gene>
<sequence length="58" mass="6195">MIKKIIDFLRDDRGITTAEWAVILFLAGLSSVSIGFGFSGALRGLAGRSIENIQNSAP</sequence>
<evidence type="ECO:0000313" key="3">
    <source>
        <dbReference type="Proteomes" id="UP000239549"/>
    </source>
</evidence>
<keyword evidence="1" id="KW-0472">Membrane</keyword>
<dbReference type="EMBL" id="BFAV01000145">
    <property type="protein sequence ID" value="GBF34640.1"/>
    <property type="molecule type" value="Genomic_DNA"/>
</dbReference>
<protein>
    <submittedName>
        <fullName evidence="2">Uncharacterized protein</fullName>
    </submittedName>
</protein>
<keyword evidence="1" id="KW-0812">Transmembrane</keyword>